<dbReference type="InterPro" id="IPR021683">
    <property type="entry name" value="DUF3267"/>
</dbReference>
<evidence type="ECO:0000256" key="1">
    <source>
        <dbReference type="SAM" id="Phobius"/>
    </source>
</evidence>
<keyword evidence="3" id="KW-1185">Reference proteome</keyword>
<dbReference type="Pfam" id="PF11667">
    <property type="entry name" value="DUF3267"/>
    <property type="match status" value="1"/>
</dbReference>
<protein>
    <submittedName>
        <fullName evidence="2">DUF3267 domain-containing protein</fullName>
    </submittedName>
</protein>
<sequence>MKHLKHPTSFETQKLQQRGYQLLDELIVTRTLAAKFFFLATAGFFLFLPIFLAIYAFLTGTNQDINFAFSQVQGWLGTLLLIVLTIVLHELIHGAVMSIYGGKPRYGVGLSHFVLPYAYATSSKVFTRNQFLQITLAPFAIISVLGVLLMVGLQTPWLAIALAINAAGAIVDVWVSTIVWRYPRHILAEDTVIGLRIYGKSGDRRVAHSANSLFWDFLTGFAISMVVIWLGLGFVLPVILSMLGVETLILGIPDTPLTLYQYQHTDGGGFLASIQFVNVLGLSSAVGLIYGFVKSSFNSKKSNL</sequence>
<dbReference type="RefSeq" id="WP_193930224.1">
    <property type="nucleotide sequence ID" value="NZ_CAWPMZ010000072.1"/>
</dbReference>
<feature type="transmembrane region" description="Helical" evidence="1">
    <location>
        <begin position="213"/>
        <end position="240"/>
    </location>
</feature>
<accession>A0ABR9ULE0</accession>
<feature type="transmembrane region" description="Helical" evidence="1">
    <location>
        <begin position="157"/>
        <end position="180"/>
    </location>
</feature>
<keyword evidence="1" id="KW-0812">Transmembrane</keyword>
<evidence type="ECO:0000313" key="2">
    <source>
        <dbReference type="EMBL" id="MBE9189101.1"/>
    </source>
</evidence>
<feature type="transmembrane region" description="Helical" evidence="1">
    <location>
        <begin position="131"/>
        <end position="151"/>
    </location>
</feature>
<name>A0ABR9ULE0_9CHRO</name>
<keyword evidence="1" id="KW-1133">Transmembrane helix</keyword>
<feature type="transmembrane region" description="Helical" evidence="1">
    <location>
        <begin position="36"/>
        <end position="58"/>
    </location>
</feature>
<comment type="caution">
    <text evidence="2">The sequence shown here is derived from an EMBL/GenBank/DDBJ whole genome shotgun (WGS) entry which is preliminary data.</text>
</comment>
<organism evidence="2 3">
    <name type="scientific">Gloeocapsopsis crepidinum LEGE 06123</name>
    <dbReference type="NCBI Taxonomy" id="588587"/>
    <lineage>
        <taxon>Bacteria</taxon>
        <taxon>Bacillati</taxon>
        <taxon>Cyanobacteriota</taxon>
        <taxon>Cyanophyceae</taxon>
        <taxon>Oscillatoriophycideae</taxon>
        <taxon>Chroococcales</taxon>
        <taxon>Chroococcaceae</taxon>
        <taxon>Gloeocapsopsis</taxon>
    </lineage>
</organism>
<keyword evidence="1" id="KW-0472">Membrane</keyword>
<feature type="transmembrane region" description="Helical" evidence="1">
    <location>
        <begin position="270"/>
        <end position="293"/>
    </location>
</feature>
<dbReference type="EMBL" id="JADEWN010000003">
    <property type="protein sequence ID" value="MBE9189101.1"/>
    <property type="molecule type" value="Genomic_DNA"/>
</dbReference>
<dbReference type="Proteomes" id="UP000651156">
    <property type="component" value="Unassembled WGS sequence"/>
</dbReference>
<feature type="transmembrane region" description="Helical" evidence="1">
    <location>
        <begin position="78"/>
        <end position="100"/>
    </location>
</feature>
<reference evidence="2 3" key="1">
    <citation type="submission" date="2020-10" db="EMBL/GenBank/DDBJ databases">
        <authorList>
            <person name="Castelo-Branco R."/>
            <person name="Eusebio N."/>
            <person name="Adriana R."/>
            <person name="Vieira A."/>
            <person name="Brugerolle De Fraissinette N."/>
            <person name="Rezende De Castro R."/>
            <person name="Schneider M.P."/>
            <person name="Vasconcelos V."/>
            <person name="Leao P.N."/>
        </authorList>
    </citation>
    <scope>NUCLEOTIDE SEQUENCE [LARGE SCALE GENOMIC DNA]</scope>
    <source>
        <strain evidence="2 3">LEGE 06123</strain>
    </source>
</reference>
<evidence type="ECO:0000313" key="3">
    <source>
        <dbReference type="Proteomes" id="UP000651156"/>
    </source>
</evidence>
<gene>
    <name evidence="2" type="ORF">IQ230_01710</name>
</gene>
<proteinExistence type="predicted"/>